<dbReference type="PhylomeDB" id="A0A0G4GMS9"/>
<proteinExistence type="predicted"/>
<dbReference type="Proteomes" id="UP000041254">
    <property type="component" value="Unassembled WGS sequence"/>
</dbReference>
<dbReference type="AlphaFoldDB" id="A0A0G4GMS9"/>
<evidence type="ECO:0000256" key="1">
    <source>
        <dbReference type="SAM" id="MobiDB-lite"/>
    </source>
</evidence>
<dbReference type="OrthoDB" id="73831at2759"/>
<feature type="region of interest" description="Disordered" evidence="1">
    <location>
        <begin position="1"/>
        <end position="72"/>
    </location>
</feature>
<accession>A0A0G4GMS9</accession>
<dbReference type="InParanoid" id="A0A0G4GMS9"/>
<evidence type="ECO:0000313" key="3">
    <source>
        <dbReference type="Proteomes" id="UP000041254"/>
    </source>
</evidence>
<feature type="compositionally biased region" description="Low complexity" evidence="1">
    <location>
        <begin position="14"/>
        <end position="30"/>
    </location>
</feature>
<reference evidence="2 3" key="1">
    <citation type="submission" date="2014-11" db="EMBL/GenBank/DDBJ databases">
        <authorList>
            <person name="Zhu J."/>
            <person name="Qi W."/>
            <person name="Song R."/>
        </authorList>
    </citation>
    <scope>NUCLEOTIDE SEQUENCE [LARGE SCALE GENOMIC DNA]</scope>
</reference>
<dbReference type="EMBL" id="CDMY01000721">
    <property type="protein sequence ID" value="CEM31498.1"/>
    <property type="molecule type" value="Genomic_DNA"/>
</dbReference>
<keyword evidence="3" id="KW-1185">Reference proteome</keyword>
<name>A0A0G4GMS9_VITBC</name>
<gene>
    <name evidence="2" type="ORF">Vbra_6313</name>
</gene>
<organism evidence="2 3">
    <name type="scientific">Vitrella brassicaformis (strain CCMP3155)</name>
    <dbReference type="NCBI Taxonomy" id="1169540"/>
    <lineage>
        <taxon>Eukaryota</taxon>
        <taxon>Sar</taxon>
        <taxon>Alveolata</taxon>
        <taxon>Colpodellida</taxon>
        <taxon>Vitrellaceae</taxon>
        <taxon>Vitrella</taxon>
    </lineage>
</organism>
<dbReference type="VEuPathDB" id="CryptoDB:Vbra_6313"/>
<evidence type="ECO:0000313" key="2">
    <source>
        <dbReference type="EMBL" id="CEM31498.1"/>
    </source>
</evidence>
<protein>
    <submittedName>
        <fullName evidence="2">Uncharacterized protein</fullName>
    </submittedName>
</protein>
<sequence length="215" mass="23250">MALSISGKAAGRPKAQQSKGKAKAATKGQQPSAPTRKKKPPQVAEEPQPTAVSESPGPPAQSCDASESAPPEKGAVTVKFLHYTKPFDVERGRLAMSRLDEEFGIRLAFGENAAITMEDGQGQQVEKSQDGESDWFEGLEANGTYVLQVEEDPAQADRPSKTYEAPSVETCPLKKSAKVADITRELQGMSVDEIREKGDKYKELVEARDLEDTLS</sequence>